<dbReference type="Proteomes" id="UP000515847">
    <property type="component" value="Chromosome"/>
</dbReference>
<feature type="transmembrane region" description="Helical" evidence="1">
    <location>
        <begin position="372"/>
        <end position="395"/>
    </location>
</feature>
<proteinExistence type="predicted"/>
<organism evidence="2 3">
    <name type="scientific">Thermanaerosceptrum fracticalcis</name>
    <dbReference type="NCBI Taxonomy" id="1712410"/>
    <lineage>
        <taxon>Bacteria</taxon>
        <taxon>Bacillati</taxon>
        <taxon>Bacillota</taxon>
        <taxon>Clostridia</taxon>
        <taxon>Eubacteriales</taxon>
        <taxon>Peptococcaceae</taxon>
        <taxon>Thermanaerosceptrum</taxon>
    </lineage>
</organism>
<evidence type="ECO:0000313" key="2">
    <source>
        <dbReference type="EMBL" id="QNB45471.1"/>
    </source>
</evidence>
<keyword evidence="1" id="KW-0812">Transmembrane</keyword>
<gene>
    <name evidence="2" type="ORF">BR63_03550</name>
</gene>
<evidence type="ECO:0008006" key="4">
    <source>
        <dbReference type="Google" id="ProtNLM"/>
    </source>
</evidence>
<dbReference type="KEGG" id="tfr:BR63_03550"/>
<sequence>MALILVSIIIFIIMLLFPILFSLVSLRKSSGDVLDIQQSKVKDPRYFVKSFTRLFDQQWANYDGSGKIFLSREENILEADGIAEYPPVCHSIVYAENLEFRPPAGISFEKEVYACQNAYLFGIKTVRAICSKKDLVLGSGTRVLRWVDAEGTLTVFDDCDLGISASSTTKIIIGSNSRFRRLFAPTILFGQAPGEESLFNDRSQDINLEAVALGCFRNIKYVDDDLTDDAGVLTGSIITIHNIIVLNSLTVKGHIRSHKSIRLCDHAVVYGNLFAEEDIYLGQNARVYGTVFTQGNLYAESGVTIGQPGKTKSVIARGKIIFEKNCRVHGYVNSEAGGICCPDNNFCKTDTATLPVLSRPRPEKEYLLKKPWPAVISAVVLFAVITTSVSATVILKKVQEYERFFKDKQAVAEEFSYGIDGKPDGGQLETEPVLITKDHVYFKDRVLERFHYDTNNILQNSEVLRGIMASLPEGVNKYLMLVPGRIRFESDAYQQYSDDVIGAINEVYAKMPSMQGTGRVTEHDFMLLTRQS</sequence>
<keyword evidence="1" id="KW-1133">Transmembrane helix</keyword>
<name>A0A7G6E067_THEFR</name>
<evidence type="ECO:0000313" key="3">
    <source>
        <dbReference type="Proteomes" id="UP000515847"/>
    </source>
</evidence>
<accession>A0A7G6E067</accession>
<keyword evidence="3" id="KW-1185">Reference proteome</keyword>
<protein>
    <recommendedName>
        <fullName evidence="4">Polymer-forming cytoskeletal protein</fullName>
    </recommendedName>
</protein>
<dbReference type="AlphaFoldDB" id="A0A7G6E067"/>
<dbReference type="RefSeq" id="WP_034425898.1">
    <property type="nucleotide sequence ID" value="NZ_CP045798.1"/>
</dbReference>
<reference evidence="2 3" key="1">
    <citation type="journal article" date="2019" name="Front. Microbiol.">
        <title>Thermoanaerosceptrum fracticalcis gen. nov. sp. nov., a Novel Fumarate-Fermenting Microorganism From a Deep Fractured Carbonate Aquifer of the US Great Basin.</title>
        <authorList>
            <person name="Hamilton-Brehm S.D."/>
            <person name="Stewart L.E."/>
            <person name="Zavarin M."/>
            <person name="Caldwell M."/>
            <person name="Lawson P.A."/>
            <person name="Onstott T.C."/>
            <person name="Grzymski J."/>
            <person name="Neveux I."/>
            <person name="Lollar B.S."/>
            <person name="Russell C.E."/>
            <person name="Moser D.P."/>
        </authorList>
    </citation>
    <scope>NUCLEOTIDE SEQUENCE [LARGE SCALE GENOMIC DNA]</scope>
    <source>
        <strain evidence="2 3">DRI-13</strain>
    </source>
</reference>
<dbReference type="EMBL" id="CP045798">
    <property type="protein sequence ID" value="QNB45471.1"/>
    <property type="molecule type" value="Genomic_DNA"/>
</dbReference>
<keyword evidence="1" id="KW-0472">Membrane</keyword>
<dbReference type="OrthoDB" id="1751034at2"/>
<evidence type="ECO:0000256" key="1">
    <source>
        <dbReference type="SAM" id="Phobius"/>
    </source>
</evidence>